<dbReference type="EMBL" id="PGGM01000011">
    <property type="protein sequence ID" value="PSH61832.1"/>
    <property type="molecule type" value="Genomic_DNA"/>
</dbReference>
<keyword evidence="3" id="KW-1185">Reference proteome</keyword>
<gene>
    <name evidence="2" type="ORF">CU103_21125</name>
</gene>
<sequence>MAIQTRSDKADAHHKNRGMRRTSSTTSNVAGGDLADEDQQAVEETSGGQWGGSPAEQPKMIPRRVYLVSL</sequence>
<protein>
    <submittedName>
        <fullName evidence="2">Uncharacterized protein</fullName>
    </submittedName>
</protein>
<feature type="region of interest" description="Disordered" evidence="1">
    <location>
        <begin position="1"/>
        <end position="70"/>
    </location>
</feature>
<name>A0A2P7B5T7_9HYPH</name>
<feature type="compositionally biased region" description="Basic and acidic residues" evidence="1">
    <location>
        <begin position="1"/>
        <end position="13"/>
    </location>
</feature>
<accession>A0A2P7B5T7</accession>
<organism evidence="2 3">
    <name type="scientific">Phyllobacterium sophorae</name>
    <dbReference type="NCBI Taxonomy" id="1520277"/>
    <lineage>
        <taxon>Bacteria</taxon>
        <taxon>Pseudomonadati</taxon>
        <taxon>Pseudomonadota</taxon>
        <taxon>Alphaproteobacteria</taxon>
        <taxon>Hyphomicrobiales</taxon>
        <taxon>Phyllobacteriaceae</taxon>
        <taxon>Phyllobacterium</taxon>
    </lineage>
</organism>
<comment type="caution">
    <text evidence="2">The sequence shown here is derived from an EMBL/GenBank/DDBJ whole genome shotgun (WGS) entry which is preliminary data.</text>
</comment>
<evidence type="ECO:0000313" key="2">
    <source>
        <dbReference type="EMBL" id="PSH61832.1"/>
    </source>
</evidence>
<evidence type="ECO:0000256" key="1">
    <source>
        <dbReference type="SAM" id="MobiDB-lite"/>
    </source>
</evidence>
<dbReference type="AlphaFoldDB" id="A0A2P7B5T7"/>
<reference evidence="3" key="1">
    <citation type="submission" date="2017-11" db="EMBL/GenBank/DDBJ databases">
        <authorList>
            <person name="Kuznetsova I."/>
            <person name="Sazanova A."/>
            <person name="Chirak E."/>
            <person name="Safronova V."/>
            <person name="Willems A."/>
        </authorList>
    </citation>
    <scope>NUCLEOTIDE SEQUENCE [LARGE SCALE GENOMIC DNA]</scope>
    <source>
        <strain evidence="3">CCBAU 03422</strain>
    </source>
</reference>
<dbReference type="Proteomes" id="UP000241764">
    <property type="component" value="Unassembled WGS sequence"/>
</dbReference>
<proteinExistence type="predicted"/>
<evidence type="ECO:0000313" key="3">
    <source>
        <dbReference type="Proteomes" id="UP000241764"/>
    </source>
</evidence>